<keyword evidence="4" id="KW-1133">Transmembrane helix</keyword>
<organism evidence="6 7">
    <name type="scientific">Branchiostoma belcheri</name>
    <name type="common">Amphioxus</name>
    <dbReference type="NCBI Taxonomy" id="7741"/>
    <lineage>
        <taxon>Eukaryota</taxon>
        <taxon>Metazoa</taxon>
        <taxon>Chordata</taxon>
        <taxon>Cephalochordata</taxon>
        <taxon>Leptocardii</taxon>
        <taxon>Amphioxiformes</taxon>
        <taxon>Branchiostomatidae</taxon>
        <taxon>Branchiostoma</taxon>
    </lineage>
</organism>
<dbReference type="Gene3D" id="2.60.120.290">
    <property type="entry name" value="Spermadhesin, CUB domain"/>
    <property type="match status" value="1"/>
</dbReference>
<dbReference type="PRINTS" id="PR01217">
    <property type="entry name" value="PRICHEXTENSN"/>
</dbReference>
<evidence type="ECO:0000256" key="2">
    <source>
        <dbReference type="PROSITE-ProRule" id="PRU00059"/>
    </source>
</evidence>
<reference evidence="7" key="1">
    <citation type="submission" date="2025-08" db="UniProtKB">
        <authorList>
            <consortium name="RefSeq"/>
        </authorList>
    </citation>
    <scope>IDENTIFICATION</scope>
    <source>
        <tissue evidence="7">Gonad</tissue>
    </source>
</reference>
<dbReference type="KEGG" id="bbel:109479799"/>
<dbReference type="CDD" id="cd12087">
    <property type="entry name" value="TM_EGFR-like"/>
    <property type="match status" value="1"/>
</dbReference>
<dbReference type="GeneID" id="109479799"/>
<keyword evidence="4" id="KW-0812">Transmembrane</keyword>
<name>A0A6P5A6G4_BRABE</name>
<evidence type="ECO:0000259" key="5">
    <source>
        <dbReference type="PROSITE" id="PS01180"/>
    </source>
</evidence>
<proteinExistence type="predicted"/>
<dbReference type="PROSITE" id="PS01180">
    <property type="entry name" value="CUB"/>
    <property type="match status" value="1"/>
</dbReference>
<dbReference type="OrthoDB" id="10192424at2759"/>
<sequence>MRDFCGQTSNLLSAGTSGYLVYGYDAGYPADARCTVHLRTESDSVLRIGPMDLTSMSGCSDKIYFCEGEQSCDDYNYDRQFCGGIHDYSTFVSTGNVLTLSLVADGNNVNDENFKIFYKVEPVPGPSGGTIAGIVVGVLLSLGVVGTGIYCCNKKRSSNGPPQTTSQNIGMRPTGVQNSAFTPEQQPAFNPEFSPAYNPQGLPTVAYPPSSAAYPPVYPPPPPYPPSSSPPFYPPAPSSPPPDFLPPPAYEDALNMAKSPPPPPPPQPLPPDAPPEGLSPQSSSISS</sequence>
<feature type="transmembrane region" description="Helical" evidence="4">
    <location>
        <begin position="131"/>
        <end position="152"/>
    </location>
</feature>
<keyword evidence="1" id="KW-1015">Disulfide bond</keyword>
<feature type="region of interest" description="Disordered" evidence="3">
    <location>
        <begin position="156"/>
        <end position="204"/>
    </location>
</feature>
<dbReference type="AlphaFoldDB" id="A0A6P5A6G4"/>
<evidence type="ECO:0000256" key="1">
    <source>
        <dbReference type="ARBA" id="ARBA00023157"/>
    </source>
</evidence>
<dbReference type="SUPFAM" id="SSF49854">
    <property type="entry name" value="Spermadhesin, CUB domain"/>
    <property type="match status" value="1"/>
</dbReference>
<dbReference type="InterPro" id="IPR035914">
    <property type="entry name" value="Sperma_CUB_dom_sf"/>
</dbReference>
<evidence type="ECO:0000313" key="6">
    <source>
        <dbReference type="Proteomes" id="UP000515135"/>
    </source>
</evidence>
<keyword evidence="6" id="KW-1185">Reference proteome</keyword>
<keyword evidence="4" id="KW-0472">Membrane</keyword>
<gene>
    <name evidence="7" type="primary">LOC109479799</name>
</gene>
<accession>A0A6P5A6G4</accession>
<evidence type="ECO:0000256" key="3">
    <source>
        <dbReference type="SAM" id="MobiDB-lite"/>
    </source>
</evidence>
<feature type="compositionally biased region" description="Pro residues" evidence="3">
    <location>
        <begin position="259"/>
        <end position="274"/>
    </location>
</feature>
<feature type="compositionally biased region" description="Polar residues" evidence="3">
    <location>
        <begin position="158"/>
        <end position="188"/>
    </location>
</feature>
<dbReference type="Proteomes" id="UP000515135">
    <property type="component" value="Unplaced"/>
</dbReference>
<evidence type="ECO:0000256" key="4">
    <source>
        <dbReference type="SAM" id="Phobius"/>
    </source>
</evidence>
<protein>
    <submittedName>
        <fullName evidence="7">Sulfated surface glycoprotein 185-like</fullName>
    </submittedName>
</protein>
<feature type="region of interest" description="Disordered" evidence="3">
    <location>
        <begin position="219"/>
        <end position="287"/>
    </location>
</feature>
<dbReference type="InterPro" id="IPR000859">
    <property type="entry name" value="CUB_dom"/>
</dbReference>
<feature type="compositionally biased region" description="Pro residues" evidence="3">
    <location>
        <begin position="219"/>
        <end position="249"/>
    </location>
</feature>
<comment type="caution">
    <text evidence="2">Lacks conserved residue(s) required for the propagation of feature annotation.</text>
</comment>
<dbReference type="Pfam" id="PF00431">
    <property type="entry name" value="CUB"/>
    <property type="match status" value="1"/>
</dbReference>
<evidence type="ECO:0000313" key="7">
    <source>
        <dbReference type="RefSeq" id="XP_019637376.1"/>
    </source>
</evidence>
<dbReference type="RefSeq" id="XP_019637376.1">
    <property type="nucleotide sequence ID" value="XM_019781817.1"/>
</dbReference>
<feature type="domain" description="CUB" evidence="5">
    <location>
        <begin position="5"/>
        <end position="121"/>
    </location>
</feature>